<gene>
    <name evidence="2" type="ORF">J5A53_15405</name>
    <name evidence="3" type="ORF">NCTC12967_00054</name>
</gene>
<dbReference type="InterPro" id="IPR009061">
    <property type="entry name" value="DNA-bd_dom_put_sf"/>
</dbReference>
<name>A0A448VQW2_9ACTN</name>
<dbReference type="GO" id="GO:0003677">
    <property type="term" value="F:DNA binding"/>
    <property type="evidence" value="ECO:0007669"/>
    <property type="project" value="InterPro"/>
</dbReference>
<evidence type="ECO:0000313" key="3">
    <source>
        <dbReference type="EMBL" id="VEH68794.1"/>
    </source>
</evidence>
<protein>
    <submittedName>
        <fullName evidence="3">DNA binding domain, excisionase family</fullName>
    </submittedName>
    <submittedName>
        <fullName evidence="2">Helix-turn-helix domain-containing protein</fullName>
    </submittedName>
</protein>
<dbReference type="AlphaFoldDB" id="A0A448VQW2"/>
<proteinExistence type="predicted"/>
<dbReference type="SUPFAM" id="SSF46955">
    <property type="entry name" value="Putative DNA-binding domain"/>
    <property type="match status" value="1"/>
</dbReference>
<accession>A0A448VQW2</accession>
<dbReference type="InterPro" id="IPR041657">
    <property type="entry name" value="HTH_17"/>
</dbReference>
<keyword evidence="4" id="KW-1185">Reference proteome</keyword>
<evidence type="ECO:0000313" key="2">
    <source>
        <dbReference type="EMBL" id="QUC11111.1"/>
    </source>
</evidence>
<organism evidence="3 4">
    <name type="scientific">Arachnia propionica</name>
    <dbReference type="NCBI Taxonomy" id="1750"/>
    <lineage>
        <taxon>Bacteria</taxon>
        <taxon>Bacillati</taxon>
        <taxon>Actinomycetota</taxon>
        <taxon>Actinomycetes</taxon>
        <taxon>Propionibacteriales</taxon>
        <taxon>Propionibacteriaceae</taxon>
        <taxon>Arachnia</taxon>
    </lineage>
</organism>
<dbReference type="Pfam" id="PF12728">
    <property type="entry name" value="HTH_17"/>
    <property type="match status" value="1"/>
</dbReference>
<dbReference type="Proteomes" id="UP000273044">
    <property type="component" value="Chromosome"/>
</dbReference>
<evidence type="ECO:0000259" key="1">
    <source>
        <dbReference type="Pfam" id="PF12728"/>
    </source>
</evidence>
<reference evidence="3 4" key="1">
    <citation type="submission" date="2018-12" db="EMBL/GenBank/DDBJ databases">
        <authorList>
            <consortium name="Pathogen Informatics"/>
        </authorList>
    </citation>
    <scope>NUCLEOTIDE SEQUENCE [LARGE SCALE GENOMIC DNA]</scope>
    <source>
        <strain evidence="3 4">NCTC12967</strain>
    </source>
</reference>
<dbReference type="InterPro" id="IPR010093">
    <property type="entry name" value="SinI_DNA-bd"/>
</dbReference>
<dbReference type="NCBIfam" id="TIGR01764">
    <property type="entry name" value="excise"/>
    <property type="match status" value="1"/>
</dbReference>
<dbReference type="EMBL" id="CP072385">
    <property type="protein sequence ID" value="QUC11111.1"/>
    <property type="molecule type" value="Genomic_DNA"/>
</dbReference>
<dbReference type="EMBL" id="LR134406">
    <property type="protein sequence ID" value="VEH68794.1"/>
    <property type="molecule type" value="Genomic_DNA"/>
</dbReference>
<dbReference type="Proteomes" id="UP000677180">
    <property type="component" value="Chromosome"/>
</dbReference>
<feature type="domain" description="Helix-turn-helix" evidence="1">
    <location>
        <begin position="26"/>
        <end position="74"/>
    </location>
</feature>
<evidence type="ECO:0000313" key="4">
    <source>
        <dbReference type="Proteomes" id="UP000273044"/>
    </source>
</evidence>
<sequence>MVEIAEYVKRAASLGESVTLTAKRRVLTPAQVADLTGVSRSTISRKIAAGELRAVKIGNRNQIPYEEFERFWQATMGDVIEISRGEIRTDLFGD</sequence>
<reference evidence="2" key="2">
    <citation type="submission" date="2021-03" db="EMBL/GenBank/DDBJ databases">
        <title>Human Oral Microbial Genomes.</title>
        <authorList>
            <person name="Johnston C.D."/>
            <person name="Chen T."/>
            <person name="Dewhirst F.E."/>
        </authorList>
    </citation>
    <scope>NUCLEOTIDE SEQUENCE</scope>
    <source>
        <strain evidence="2">F0714</strain>
    </source>
</reference>